<dbReference type="AlphaFoldDB" id="A0A4R6IRC7"/>
<evidence type="ECO:0000313" key="4">
    <source>
        <dbReference type="Proteomes" id="UP000295499"/>
    </source>
</evidence>
<evidence type="ECO:0000313" key="3">
    <source>
        <dbReference type="EMBL" id="TDO24972.1"/>
    </source>
</evidence>
<keyword evidence="4" id="KW-1185">Reference proteome</keyword>
<dbReference type="SUPFAM" id="SSF48452">
    <property type="entry name" value="TPR-like"/>
    <property type="match status" value="4"/>
</dbReference>
<dbReference type="EMBL" id="SNWM01000001">
    <property type="protein sequence ID" value="TDO24972.1"/>
    <property type="molecule type" value="Genomic_DNA"/>
</dbReference>
<organism evidence="3 4">
    <name type="scientific">Pedobacter duraquae</name>
    <dbReference type="NCBI Taxonomy" id="425511"/>
    <lineage>
        <taxon>Bacteria</taxon>
        <taxon>Pseudomonadati</taxon>
        <taxon>Bacteroidota</taxon>
        <taxon>Sphingobacteriia</taxon>
        <taxon>Sphingobacteriales</taxon>
        <taxon>Sphingobacteriaceae</taxon>
        <taxon>Pedobacter</taxon>
    </lineage>
</organism>
<proteinExistence type="predicted"/>
<dbReference type="InterPro" id="IPR039565">
    <property type="entry name" value="BamD-like"/>
</dbReference>
<accession>A0A4R6IRC7</accession>
<protein>
    <submittedName>
        <fullName evidence="3">Tetratricopeptide repeat protein</fullName>
    </submittedName>
</protein>
<evidence type="ECO:0000259" key="2">
    <source>
        <dbReference type="Pfam" id="PF13525"/>
    </source>
</evidence>
<gene>
    <name evidence="3" type="ORF">CLV32_1267</name>
</gene>
<dbReference type="InterPro" id="IPR011990">
    <property type="entry name" value="TPR-like_helical_dom_sf"/>
</dbReference>
<dbReference type="Gene3D" id="1.25.40.10">
    <property type="entry name" value="Tetratricopeptide repeat domain"/>
    <property type="match status" value="7"/>
</dbReference>
<reference evidence="3 4" key="1">
    <citation type="submission" date="2019-03" db="EMBL/GenBank/DDBJ databases">
        <title>Genomic Encyclopedia of Archaeal and Bacterial Type Strains, Phase II (KMG-II): from individual species to whole genera.</title>
        <authorList>
            <person name="Goeker M."/>
        </authorList>
    </citation>
    <scope>NUCLEOTIDE SEQUENCE [LARGE SCALE GENOMIC DNA]</scope>
    <source>
        <strain evidence="3 4">DSM 19034</strain>
    </source>
</reference>
<feature type="domain" description="Outer membrane lipoprotein BamD-like" evidence="2">
    <location>
        <begin position="625"/>
        <end position="724"/>
    </location>
</feature>
<dbReference type="Proteomes" id="UP000295499">
    <property type="component" value="Unassembled WGS sequence"/>
</dbReference>
<dbReference type="Pfam" id="PF13432">
    <property type="entry name" value="TPR_16"/>
    <property type="match status" value="1"/>
</dbReference>
<comment type="caution">
    <text evidence="3">The sequence shown here is derived from an EMBL/GenBank/DDBJ whole genome shotgun (WGS) entry which is preliminary data.</text>
</comment>
<dbReference type="SMART" id="SM00028">
    <property type="entry name" value="TPR"/>
    <property type="match status" value="7"/>
</dbReference>
<evidence type="ECO:0000256" key="1">
    <source>
        <dbReference type="ARBA" id="ARBA00022729"/>
    </source>
</evidence>
<name>A0A4R6IRC7_9SPHI</name>
<dbReference type="Pfam" id="PF13525">
    <property type="entry name" value="YfiO"/>
    <property type="match status" value="1"/>
</dbReference>
<sequence length="1024" mass="117278">MLISPKAIIIFVPTILEIQMQKKYLFIPLLLAGSITAGYAQISAVVNLNKNYQTGLELLHNEKFGAAAQQFKLVEQSREKPGSQQESNAELSLLKENAKFYAAVCALELGNSDAESLFMNFIKDYPLNPNTKLAYFHVGKSYFAQKNYTKTLEWFEKTDPSVLSKKERVEYQFKQGYAYFSLKNNEKAEPLFEAVKKENSQYQESATYYFAYINYLNKEYKTALANFEKLKGSKTYEASYPYYITSMYYLDERYDDVIAYAVPVLNSSKQQFEAEMQSLIAASYFAKSDYKNAETYFRSYYAKDASATKNNLFIYQYGYTLFQLKKYSESVPVLEQLNTDDVYLQSGMYTLGRSFLQLKNKEKARSAFFRASRLEFDKNIQEEAWLNYARLSYELEFNQQALDATQNFLKQFPKSRKLNEAKTLLGEILLSSKNYQAAIDILETIDVKSPEAKEAYQKVTYFRGLEFYNERAFPNALSMFLRSQNFTEDGEITALSTYWMAEAGYELRKFGESVKNFERFLSLPEASKTKVYNFANYALAYAAFEDEKYPKAATYFERFLNGNDKDQKTINDATIRLADAYFVSKSYQNALLNYNKIISNKSTGEDYALFQRGMIQGLQGQDDAKINTMQSLLKQFPTSNYADDAGFETAYTYFNKGDLDKSKTDLINLVSQYPRSSYVPRALVTIGLVQYNQDQDDAALESFKKVIRDYGSTEEAKQALESIKNIYVDKGDSNGFMTYASSTPIGNYSVAEQDNIVFQAANARYLKGDAQGTVEAVNAYFDKFKKPIHDKEGKFIRAESLVKLNRSADAIPDYEYILNDWTSDYTERSLTSISQLFLNEKKYNEAVVYLKRLETTADYKSHYTYSINNLLKAYSALNMPDDMLKYVQLIKDSDKSSEEEKNSSDLYAGKAYLLKSDTTMAVKAFGAVVSKTKTLAAAESKYNLAAIQYAKRDYKASLKTCFDLINNMPSYDYWVAKSFLLLADNYIATKDLLQAKSTLLSLIDNYDGKDDIVPAAKEKLEKIK</sequence>
<dbReference type="InterPro" id="IPR019734">
    <property type="entry name" value="TPR_rpt"/>
</dbReference>
<keyword evidence="1" id="KW-0732">Signal</keyword>